<accession>A0A395MTS4</accession>
<protein>
    <submittedName>
        <fullName evidence="1">Uncharacterized protein</fullName>
    </submittedName>
</protein>
<evidence type="ECO:0000313" key="2">
    <source>
        <dbReference type="Proteomes" id="UP000265631"/>
    </source>
</evidence>
<evidence type="ECO:0000313" key="1">
    <source>
        <dbReference type="EMBL" id="RFN50833.1"/>
    </source>
</evidence>
<dbReference type="AlphaFoldDB" id="A0A395MTS4"/>
<keyword evidence="2" id="KW-1185">Reference proteome</keyword>
<reference evidence="1 2" key="1">
    <citation type="journal article" date="2018" name="PLoS Pathog.">
        <title>Evolution of structural diversity of trichothecenes, a family of toxins produced by plant pathogenic and entomopathogenic fungi.</title>
        <authorList>
            <person name="Proctor R.H."/>
            <person name="McCormick S.P."/>
            <person name="Kim H.S."/>
            <person name="Cardoza R.E."/>
            <person name="Stanley A.M."/>
            <person name="Lindo L."/>
            <person name="Kelly A."/>
            <person name="Brown D.W."/>
            <person name="Lee T."/>
            <person name="Vaughan M.M."/>
            <person name="Alexander N.J."/>
            <person name="Busman M."/>
            <person name="Gutierrez S."/>
        </authorList>
    </citation>
    <scope>NUCLEOTIDE SEQUENCE [LARGE SCALE GENOMIC DNA]</scope>
    <source>
        <strain evidence="1 2">NRRL 13405</strain>
    </source>
</reference>
<name>A0A395MTS4_9HYPO</name>
<sequence>MFYIPPSHIFHPDDAAKLESLGLLTPVDENGFRKLHKRRLYLDPGWCEVHFEFPLDARPDTHPEAFSSFPDQIISKATTICCGFTEEKAKELWHQYENWPVVDWPHKMEQTFMDYILEVVQFPRAVYDEDDAVWTKAMDGWGISAKVQDAIMDPETTGIRHTYTCNDIIRENVASCYGTLTSLRNTSRARAAGKPPSYPDRVLVGDEILPLTEWMERQGIGLEDL</sequence>
<comment type="caution">
    <text evidence="1">The sequence shown here is derived from an EMBL/GenBank/DDBJ whole genome shotgun (WGS) entry which is preliminary data.</text>
</comment>
<dbReference type="Proteomes" id="UP000265631">
    <property type="component" value="Unassembled WGS sequence"/>
</dbReference>
<gene>
    <name evidence="1" type="ORF">FIE12Z_4909</name>
</gene>
<proteinExistence type="predicted"/>
<dbReference type="EMBL" id="PXXK01000126">
    <property type="protein sequence ID" value="RFN50833.1"/>
    <property type="molecule type" value="Genomic_DNA"/>
</dbReference>
<organism evidence="1 2">
    <name type="scientific">Fusarium flagelliforme</name>
    <dbReference type="NCBI Taxonomy" id="2675880"/>
    <lineage>
        <taxon>Eukaryota</taxon>
        <taxon>Fungi</taxon>
        <taxon>Dikarya</taxon>
        <taxon>Ascomycota</taxon>
        <taxon>Pezizomycotina</taxon>
        <taxon>Sordariomycetes</taxon>
        <taxon>Hypocreomycetidae</taxon>
        <taxon>Hypocreales</taxon>
        <taxon>Nectriaceae</taxon>
        <taxon>Fusarium</taxon>
        <taxon>Fusarium incarnatum-equiseti species complex</taxon>
    </lineage>
</organism>
<dbReference type="STRING" id="2594813.A0A395MTS4"/>